<evidence type="ECO:0000256" key="2">
    <source>
        <dbReference type="SAM" id="MobiDB-lite"/>
    </source>
</evidence>
<dbReference type="EMBL" id="QUSW01000001">
    <property type="protein sequence ID" value="RQP26397.1"/>
    <property type="molecule type" value="Genomic_DNA"/>
</dbReference>
<keyword evidence="3" id="KW-0472">Membrane</keyword>
<comment type="caution">
    <text evidence="4">The sequence shown here is derived from an EMBL/GenBank/DDBJ whole genome shotgun (WGS) entry which is preliminary data.</text>
</comment>
<dbReference type="GO" id="GO:0043107">
    <property type="term" value="P:type IV pilus-dependent motility"/>
    <property type="evidence" value="ECO:0007669"/>
    <property type="project" value="TreeGrafter"/>
</dbReference>
<dbReference type="Proteomes" id="UP000267464">
    <property type="component" value="Unassembled WGS sequence"/>
</dbReference>
<dbReference type="InterPro" id="IPR052534">
    <property type="entry name" value="Extracell_DNA_Util/SecSys_Comp"/>
</dbReference>
<evidence type="ECO:0000313" key="5">
    <source>
        <dbReference type="Proteomes" id="UP000267464"/>
    </source>
</evidence>
<accession>A0A3N7HVQ6</accession>
<evidence type="ECO:0000313" key="4">
    <source>
        <dbReference type="EMBL" id="RQP26397.1"/>
    </source>
</evidence>
<keyword evidence="3" id="KW-1133">Transmembrane helix</keyword>
<evidence type="ECO:0000256" key="3">
    <source>
        <dbReference type="SAM" id="Phobius"/>
    </source>
</evidence>
<keyword evidence="3" id="KW-0812">Transmembrane</keyword>
<dbReference type="OrthoDB" id="5296173at2"/>
<sequence length="212" mass="23416">MILINLLPHREERRKRRKAAYFIGLGAAAGVGLAVVGIWYLVLQQMTSSQQERNAFLNAEIKKLEVQIKDIATLKAEIESLKARQKAVEDLQIDRNVPVYVLNELVKQTPEGVYFTSIKQDGQTLSVNGIAQTNERVSEFLRNTANTSEWLVKPELLEIKASSTASGKDQKRLFDFGVKLTIKRPQDKAATELLAPAKPASGPMVAASASKA</sequence>
<evidence type="ECO:0000256" key="1">
    <source>
        <dbReference type="SAM" id="Coils"/>
    </source>
</evidence>
<name>A0A3N7HVQ6_9BURK</name>
<dbReference type="RefSeq" id="WP_124539078.1">
    <property type="nucleotide sequence ID" value="NZ_QUSW01000001.1"/>
</dbReference>
<keyword evidence="5" id="KW-1185">Reference proteome</keyword>
<organism evidence="4 5">
    <name type="scientific">Piscinibacter terrae</name>
    <dbReference type="NCBI Taxonomy" id="2496871"/>
    <lineage>
        <taxon>Bacteria</taxon>
        <taxon>Pseudomonadati</taxon>
        <taxon>Pseudomonadota</taxon>
        <taxon>Betaproteobacteria</taxon>
        <taxon>Burkholderiales</taxon>
        <taxon>Sphaerotilaceae</taxon>
        <taxon>Piscinibacter</taxon>
    </lineage>
</organism>
<feature type="coiled-coil region" evidence="1">
    <location>
        <begin position="47"/>
        <end position="91"/>
    </location>
</feature>
<dbReference type="GO" id="GO:0043683">
    <property type="term" value="P:type IV pilus assembly"/>
    <property type="evidence" value="ECO:0007669"/>
    <property type="project" value="TreeGrafter"/>
</dbReference>
<feature type="region of interest" description="Disordered" evidence="2">
    <location>
        <begin position="193"/>
        <end position="212"/>
    </location>
</feature>
<keyword evidence="1" id="KW-0175">Coiled coil</keyword>
<gene>
    <name evidence="4" type="ORF">DZC73_05090</name>
</gene>
<dbReference type="PANTHER" id="PTHR40278">
    <property type="entry name" value="DNA UTILIZATION PROTEIN HOFN"/>
    <property type="match status" value="1"/>
</dbReference>
<reference evidence="4 5" key="1">
    <citation type="submission" date="2018-08" db="EMBL/GenBank/DDBJ databases">
        <authorList>
            <person name="Khan S.A."/>
            <person name="Jeon C.O."/>
            <person name="Chun B.H."/>
            <person name="Jeong S.E."/>
        </authorList>
    </citation>
    <scope>NUCLEOTIDE SEQUENCE [LARGE SCALE GENOMIC DNA]</scope>
    <source>
        <strain evidence="4 5">S-16</strain>
    </source>
</reference>
<dbReference type="InterPro" id="IPR007813">
    <property type="entry name" value="PilN"/>
</dbReference>
<feature type="transmembrane region" description="Helical" evidence="3">
    <location>
        <begin position="20"/>
        <end position="42"/>
    </location>
</feature>
<dbReference type="Pfam" id="PF05137">
    <property type="entry name" value="PilN"/>
    <property type="match status" value="1"/>
</dbReference>
<proteinExistence type="predicted"/>
<reference evidence="4 5" key="2">
    <citation type="submission" date="2018-12" db="EMBL/GenBank/DDBJ databases">
        <title>Rhizobacter gummiphilus sp. nov., a rubber-degrading bacterium isolated from the soil of a botanical garden in Japan.</title>
        <authorList>
            <person name="Shunsuke S.S."/>
        </authorList>
    </citation>
    <scope>NUCLEOTIDE SEQUENCE [LARGE SCALE GENOMIC DNA]</scope>
    <source>
        <strain evidence="4 5">S-16</strain>
    </source>
</reference>
<dbReference type="AlphaFoldDB" id="A0A3N7HVQ6"/>
<protein>
    <submittedName>
        <fullName evidence="4">Fimbrial assembly protein</fullName>
    </submittedName>
</protein>
<dbReference type="PANTHER" id="PTHR40278:SF2">
    <property type="entry name" value="TYPE IV PILUS INNER MEMBRANE COMPONENT PILN"/>
    <property type="match status" value="1"/>
</dbReference>